<dbReference type="PANTHER" id="PTHR30204">
    <property type="entry name" value="REDOX-CYCLING DRUG-SENSING TRANSCRIPTIONAL ACTIVATOR SOXR"/>
    <property type="match status" value="1"/>
</dbReference>
<sequence length="152" mass="17440">MRGHPAPRQRAAALCTPARWENWKALGLPESTLRYYEQIGLIQSVPRDKSSGHRRYRQDDLPLLEGLAHLRATGMPIEQMREYFGLVPGGYEAAPERLRLLEMHKAALEAEMKRQQAHLQYLEQKIAYWNAILAGDMKEAGRLREALEHVAI</sequence>
<dbReference type="EMBL" id="BNJK01000002">
    <property type="protein sequence ID" value="GHP00039.1"/>
    <property type="molecule type" value="Genomic_DNA"/>
</dbReference>
<evidence type="ECO:0000256" key="2">
    <source>
        <dbReference type="SAM" id="Coils"/>
    </source>
</evidence>
<dbReference type="AlphaFoldDB" id="A0A8J3IT65"/>
<dbReference type="SMART" id="SM00422">
    <property type="entry name" value="HTH_MERR"/>
    <property type="match status" value="1"/>
</dbReference>
<keyword evidence="5" id="KW-1185">Reference proteome</keyword>
<dbReference type="Pfam" id="PF13411">
    <property type="entry name" value="MerR_1"/>
    <property type="match status" value="1"/>
</dbReference>
<dbReference type="GO" id="GO:0003700">
    <property type="term" value="F:DNA-binding transcription factor activity"/>
    <property type="evidence" value="ECO:0007669"/>
    <property type="project" value="InterPro"/>
</dbReference>
<evidence type="ECO:0000313" key="5">
    <source>
        <dbReference type="Proteomes" id="UP000597444"/>
    </source>
</evidence>
<keyword evidence="2" id="KW-0175">Coiled coil</keyword>
<dbReference type="PANTHER" id="PTHR30204:SF98">
    <property type="entry name" value="HTH-TYPE TRANSCRIPTIONAL REGULATOR ADHR"/>
    <property type="match status" value="1"/>
</dbReference>
<comment type="caution">
    <text evidence="4">The sequence shown here is derived from an EMBL/GenBank/DDBJ whole genome shotgun (WGS) entry which is preliminary data.</text>
</comment>
<evidence type="ECO:0000313" key="4">
    <source>
        <dbReference type="EMBL" id="GHP00039.1"/>
    </source>
</evidence>
<dbReference type="Proteomes" id="UP000597444">
    <property type="component" value="Unassembled WGS sequence"/>
</dbReference>
<keyword evidence="1" id="KW-0238">DNA-binding</keyword>
<accession>A0A8J3IT65</accession>
<reference evidence="4" key="1">
    <citation type="submission" date="2020-10" db="EMBL/GenBank/DDBJ databases">
        <title>Taxonomic study of unclassified bacteria belonging to the class Ktedonobacteria.</title>
        <authorList>
            <person name="Yabe S."/>
            <person name="Wang C.M."/>
            <person name="Zheng Y."/>
            <person name="Sakai Y."/>
            <person name="Cavaletti L."/>
            <person name="Monciardini P."/>
            <person name="Donadio S."/>
        </authorList>
    </citation>
    <scope>NUCLEOTIDE SEQUENCE</scope>
    <source>
        <strain evidence="4">ID150040</strain>
    </source>
</reference>
<feature type="domain" description="HTH merR-type" evidence="3">
    <location>
        <begin position="24"/>
        <end position="86"/>
    </location>
</feature>
<dbReference type="PROSITE" id="PS50937">
    <property type="entry name" value="HTH_MERR_2"/>
    <property type="match status" value="1"/>
</dbReference>
<organism evidence="4 5">
    <name type="scientific">Reticulibacter mediterranei</name>
    <dbReference type="NCBI Taxonomy" id="2778369"/>
    <lineage>
        <taxon>Bacteria</taxon>
        <taxon>Bacillati</taxon>
        <taxon>Chloroflexota</taxon>
        <taxon>Ktedonobacteria</taxon>
        <taxon>Ktedonobacterales</taxon>
        <taxon>Reticulibacteraceae</taxon>
        <taxon>Reticulibacter</taxon>
    </lineage>
</organism>
<dbReference type="GO" id="GO:0003677">
    <property type="term" value="F:DNA binding"/>
    <property type="evidence" value="ECO:0007669"/>
    <property type="project" value="UniProtKB-KW"/>
</dbReference>
<dbReference type="InterPro" id="IPR009061">
    <property type="entry name" value="DNA-bd_dom_put_sf"/>
</dbReference>
<proteinExistence type="predicted"/>
<dbReference type="SUPFAM" id="SSF46955">
    <property type="entry name" value="Putative DNA-binding domain"/>
    <property type="match status" value="1"/>
</dbReference>
<evidence type="ECO:0000259" key="3">
    <source>
        <dbReference type="PROSITE" id="PS50937"/>
    </source>
</evidence>
<dbReference type="CDD" id="cd01109">
    <property type="entry name" value="HTH_YyaN"/>
    <property type="match status" value="1"/>
</dbReference>
<gene>
    <name evidence="4" type="ORF">KSF_100860</name>
</gene>
<name>A0A8J3IT65_9CHLR</name>
<feature type="coiled-coil region" evidence="2">
    <location>
        <begin position="98"/>
        <end position="125"/>
    </location>
</feature>
<evidence type="ECO:0000256" key="1">
    <source>
        <dbReference type="ARBA" id="ARBA00023125"/>
    </source>
</evidence>
<dbReference type="InterPro" id="IPR047057">
    <property type="entry name" value="MerR_fam"/>
</dbReference>
<protein>
    <recommendedName>
        <fullName evidence="3">HTH merR-type domain-containing protein</fullName>
    </recommendedName>
</protein>
<dbReference type="Gene3D" id="1.10.1660.10">
    <property type="match status" value="1"/>
</dbReference>
<dbReference type="InterPro" id="IPR000551">
    <property type="entry name" value="MerR-type_HTH_dom"/>
</dbReference>